<sequence length="101" mass="10264">MSALQSPYTKDAVVKTVNAAAPESPGPRGNRQVTSGPSGKGIVQSPLDSQVPVPGIEETPNSMSGLPLHVEGQHLGSGDPGEGGNVKVPDLSKNNKARTLA</sequence>
<evidence type="ECO:0000313" key="2">
    <source>
        <dbReference type="EMBL" id="KKK75069.1"/>
    </source>
</evidence>
<comment type="caution">
    <text evidence="2">The sequence shown here is derived from an EMBL/GenBank/DDBJ whole genome shotgun (WGS) entry which is preliminary data.</text>
</comment>
<dbReference type="EMBL" id="LAZR01056027">
    <property type="protein sequence ID" value="KKK75069.1"/>
    <property type="molecule type" value="Genomic_DNA"/>
</dbReference>
<organism evidence="2">
    <name type="scientific">marine sediment metagenome</name>
    <dbReference type="NCBI Taxonomy" id="412755"/>
    <lineage>
        <taxon>unclassified sequences</taxon>
        <taxon>metagenomes</taxon>
        <taxon>ecological metagenomes</taxon>
    </lineage>
</organism>
<reference evidence="2" key="1">
    <citation type="journal article" date="2015" name="Nature">
        <title>Complex archaea that bridge the gap between prokaryotes and eukaryotes.</title>
        <authorList>
            <person name="Spang A."/>
            <person name="Saw J.H."/>
            <person name="Jorgensen S.L."/>
            <person name="Zaremba-Niedzwiedzka K."/>
            <person name="Martijn J."/>
            <person name="Lind A.E."/>
            <person name="van Eijk R."/>
            <person name="Schleper C."/>
            <person name="Guy L."/>
            <person name="Ettema T.J."/>
        </authorList>
    </citation>
    <scope>NUCLEOTIDE SEQUENCE</scope>
</reference>
<proteinExistence type="predicted"/>
<evidence type="ECO:0000256" key="1">
    <source>
        <dbReference type="SAM" id="MobiDB-lite"/>
    </source>
</evidence>
<gene>
    <name evidence="2" type="ORF">LCGC14_2877450</name>
</gene>
<accession>A0A0F9A971</accession>
<feature type="region of interest" description="Disordered" evidence="1">
    <location>
        <begin position="1"/>
        <end position="101"/>
    </location>
</feature>
<protein>
    <submittedName>
        <fullName evidence="2">Uncharacterized protein</fullName>
    </submittedName>
</protein>
<name>A0A0F9A971_9ZZZZ</name>
<dbReference type="AlphaFoldDB" id="A0A0F9A971"/>